<dbReference type="InterPro" id="IPR004403">
    <property type="entry name" value="Peptide_chain-rel_eRF1/aRF1"/>
</dbReference>
<dbReference type="Pfam" id="PF03465">
    <property type="entry name" value="eRF1_3"/>
    <property type="match status" value="1"/>
</dbReference>
<feature type="non-terminal residue" evidence="2">
    <location>
        <position position="1"/>
    </location>
</feature>
<dbReference type="GO" id="GO:0003747">
    <property type="term" value="F:translation release factor activity"/>
    <property type="evidence" value="ECO:0007669"/>
    <property type="project" value="InterPro"/>
</dbReference>
<gene>
    <name evidence="2" type="ORF">DERYTH_LOCUS25026</name>
</gene>
<comment type="caution">
    <text evidence="2">The sequence shown here is derived from an EMBL/GenBank/DDBJ whole genome shotgun (WGS) entry which is preliminary data.</text>
</comment>
<dbReference type="OrthoDB" id="10254527at2759"/>
<dbReference type="AlphaFoldDB" id="A0A9N9K2Q4"/>
<evidence type="ECO:0000259" key="1">
    <source>
        <dbReference type="Pfam" id="PF03465"/>
    </source>
</evidence>
<protein>
    <submittedName>
        <fullName evidence="2">19271_t:CDS:1</fullName>
    </submittedName>
</protein>
<dbReference type="PANTHER" id="PTHR10113">
    <property type="entry name" value="PEPTIDE CHAIN RELEASE FACTOR SUBUNIT 1"/>
    <property type="match status" value="1"/>
</dbReference>
<dbReference type="EMBL" id="CAJVPY010044664">
    <property type="protein sequence ID" value="CAG8809098.1"/>
    <property type="molecule type" value="Genomic_DNA"/>
</dbReference>
<dbReference type="InterPro" id="IPR005142">
    <property type="entry name" value="eRF1_3"/>
</dbReference>
<dbReference type="InterPro" id="IPR029064">
    <property type="entry name" value="Ribosomal_eL30-like_sf"/>
</dbReference>
<evidence type="ECO:0000313" key="3">
    <source>
        <dbReference type="Proteomes" id="UP000789405"/>
    </source>
</evidence>
<keyword evidence="3" id="KW-1185">Reference proteome</keyword>
<dbReference type="Proteomes" id="UP000789405">
    <property type="component" value="Unassembled WGS sequence"/>
</dbReference>
<organism evidence="2 3">
    <name type="scientific">Dentiscutata erythropus</name>
    <dbReference type="NCBI Taxonomy" id="1348616"/>
    <lineage>
        <taxon>Eukaryota</taxon>
        <taxon>Fungi</taxon>
        <taxon>Fungi incertae sedis</taxon>
        <taxon>Mucoromycota</taxon>
        <taxon>Glomeromycotina</taxon>
        <taxon>Glomeromycetes</taxon>
        <taxon>Diversisporales</taxon>
        <taxon>Gigasporaceae</taxon>
        <taxon>Dentiscutata</taxon>
    </lineage>
</organism>
<reference evidence="2" key="1">
    <citation type="submission" date="2021-06" db="EMBL/GenBank/DDBJ databases">
        <authorList>
            <person name="Kallberg Y."/>
            <person name="Tangrot J."/>
            <person name="Rosling A."/>
        </authorList>
    </citation>
    <scope>NUCLEOTIDE SEQUENCE</scope>
    <source>
        <strain evidence="2">MA453B</strain>
    </source>
</reference>
<dbReference type="Gene3D" id="3.30.1330.30">
    <property type="match status" value="1"/>
</dbReference>
<feature type="domain" description="eRF1" evidence="1">
    <location>
        <begin position="1"/>
        <end position="132"/>
    </location>
</feature>
<evidence type="ECO:0000313" key="2">
    <source>
        <dbReference type="EMBL" id="CAG8809098.1"/>
    </source>
</evidence>
<name>A0A9N9K2Q4_9GLOM</name>
<proteinExistence type="predicted"/>
<dbReference type="SUPFAM" id="SSF55315">
    <property type="entry name" value="L30e-like"/>
    <property type="match status" value="1"/>
</dbReference>
<dbReference type="FunFam" id="3.30.1330.30:FF:000009">
    <property type="entry name" value="Eukaryotic peptide chain release factor subunit 1"/>
    <property type="match status" value="1"/>
</dbReference>
<accession>A0A9N9K2Q4</accession>
<sequence length="148" mass="16912">KLISKYFDEISQDTGKFCFGVEDTLKGLELGAVETLIVWENLDVTRYVLKNSGGAEVIVHITKEQEKDRSLFLDKETNLEMEVVDRMPLLEWFADHYKDFGANLEFVTNRSQEGSQFVKGFGGIGGLLRYKVDFDTLNYDSEDNGFFS</sequence>
<feature type="non-terminal residue" evidence="2">
    <location>
        <position position="148"/>
    </location>
</feature>